<dbReference type="EMBL" id="FUZZ01000004">
    <property type="protein sequence ID" value="SKD09048.1"/>
    <property type="molecule type" value="Genomic_DNA"/>
</dbReference>
<evidence type="ECO:0008006" key="3">
    <source>
        <dbReference type="Google" id="ProtNLM"/>
    </source>
</evidence>
<dbReference type="InterPro" id="IPR008969">
    <property type="entry name" value="CarboxyPept-like_regulatory"/>
</dbReference>
<gene>
    <name evidence="1" type="ORF">SAMN05660461_4926</name>
</gene>
<dbReference type="STRING" id="393003.SAMN05660461_4926"/>
<sequence>MEMSKFLQRIFILIVFVSLHLVSTGQVRVRGTVYDRTARFGMAGVSVKSNSGAGTVTDSAGHYTIILPVSDSISFSYQGKATMKFAVKEIPVNRTFDMSLHVDIHSLREVEVSAARPRSYGQDSAEFRNEYRKVFDYSPEYLTSGGSGMGAGINLDALFSMKKIKRMENFRRFLEREEREKYIDHRFNKALVQKITGLQSPALEVFMVEYRPSYELLLSFETEYLYYKYLKECGKYFSEKWEIEHPVNKSRRNNILFQ</sequence>
<accession>A0A1T5P9K9</accession>
<dbReference type="SUPFAM" id="SSF49464">
    <property type="entry name" value="Carboxypeptidase regulatory domain-like"/>
    <property type="match status" value="1"/>
</dbReference>
<dbReference type="Proteomes" id="UP000190166">
    <property type="component" value="Unassembled WGS sequence"/>
</dbReference>
<name>A0A1T5P9K9_9BACT</name>
<reference evidence="1 2" key="1">
    <citation type="submission" date="2017-02" db="EMBL/GenBank/DDBJ databases">
        <authorList>
            <person name="Peterson S.W."/>
        </authorList>
    </citation>
    <scope>NUCLEOTIDE SEQUENCE [LARGE SCALE GENOMIC DNA]</scope>
    <source>
        <strain evidence="1 2">DSM 18108</strain>
    </source>
</reference>
<keyword evidence="2" id="KW-1185">Reference proteome</keyword>
<protein>
    <recommendedName>
        <fullName evidence="3">CarboxypepD_reg-like domain-containing protein</fullName>
    </recommendedName>
</protein>
<evidence type="ECO:0000313" key="1">
    <source>
        <dbReference type="EMBL" id="SKD09048.1"/>
    </source>
</evidence>
<proteinExistence type="predicted"/>
<dbReference type="AlphaFoldDB" id="A0A1T5P9K9"/>
<organism evidence="1 2">
    <name type="scientific">Chitinophaga ginsengisegetis</name>
    <dbReference type="NCBI Taxonomy" id="393003"/>
    <lineage>
        <taxon>Bacteria</taxon>
        <taxon>Pseudomonadati</taxon>
        <taxon>Bacteroidota</taxon>
        <taxon>Chitinophagia</taxon>
        <taxon>Chitinophagales</taxon>
        <taxon>Chitinophagaceae</taxon>
        <taxon>Chitinophaga</taxon>
    </lineage>
</organism>
<evidence type="ECO:0000313" key="2">
    <source>
        <dbReference type="Proteomes" id="UP000190166"/>
    </source>
</evidence>